<dbReference type="InterPro" id="IPR013520">
    <property type="entry name" value="Ribonucl_H"/>
</dbReference>
<evidence type="ECO:0000256" key="1">
    <source>
        <dbReference type="ARBA" id="ARBA00022722"/>
    </source>
</evidence>
<keyword evidence="2" id="KW-0378">Hydrolase</keyword>
<keyword evidence="3" id="KW-0269">Exonuclease</keyword>
<dbReference type="EMBL" id="MN740163">
    <property type="protein sequence ID" value="QHT91139.1"/>
    <property type="molecule type" value="Genomic_DNA"/>
</dbReference>
<evidence type="ECO:0000259" key="5">
    <source>
        <dbReference type="SMART" id="SM00479"/>
    </source>
</evidence>
<organism evidence="6">
    <name type="scientific">viral metagenome</name>
    <dbReference type="NCBI Taxonomy" id="1070528"/>
    <lineage>
        <taxon>unclassified sequences</taxon>
        <taxon>metagenomes</taxon>
        <taxon>organismal metagenomes</taxon>
    </lineage>
</organism>
<dbReference type="SUPFAM" id="SSF53098">
    <property type="entry name" value="Ribonuclease H-like"/>
    <property type="match status" value="1"/>
</dbReference>
<evidence type="ECO:0000256" key="3">
    <source>
        <dbReference type="ARBA" id="ARBA00022839"/>
    </source>
</evidence>
<dbReference type="PANTHER" id="PTHR30231:SF4">
    <property type="entry name" value="PROTEIN NEN2"/>
    <property type="match status" value="1"/>
</dbReference>
<dbReference type="InterPro" id="IPR036397">
    <property type="entry name" value="RNaseH_sf"/>
</dbReference>
<dbReference type="CDD" id="cd06127">
    <property type="entry name" value="DEDDh"/>
    <property type="match status" value="1"/>
</dbReference>
<name>A0A6C0IEE1_9ZZZZ</name>
<sequence>MSQNKKIIVFDTETTGFSPVKNEIVQLSYILYDTETQTVLYATTPGDDIVNINGKIPKQTSDIHGITKDMTLDKRPIKDHIDAFITYCNEADQFVGHNVGFDIKMIVGQINKIIQASPDEAERYTEFLNRFQFVGSNLPDAAYCTMNESKGICAQIIGTNRIRKKKLMEVHQLLFNQDVGGQLHNALVDIAVTLRVFLKLTLDVDICQSMTEFSNNITNVTNNNDICSLIKPINININQPIDNVEYNGDLITGLTTLPTNDGFEEEKVMVQTYANKLATEMVSNIQKQAMTNVLSRVAPADNFCTSITICRTILKSGVRKGQSCNRPTKQSEFCHYHKPKTSTVIPQPNTLPNNLDENYNADIQTKPSVQPEPQPSSTNFISNLFTGTKKNRVVPMGGKKRNKKRKTVKKRGKRTYKRRR</sequence>
<protein>
    <recommendedName>
        <fullName evidence="5">Exonuclease domain-containing protein</fullName>
    </recommendedName>
</protein>
<dbReference type="Pfam" id="PF00929">
    <property type="entry name" value="RNase_T"/>
    <property type="match status" value="1"/>
</dbReference>
<dbReference type="GO" id="GO:0003676">
    <property type="term" value="F:nucleic acid binding"/>
    <property type="evidence" value="ECO:0007669"/>
    <property type="project" value="InterPro"/>
</dbReference>
<dbReference type="GO" id="GO:0008408">
    <property type="term" value="F:3'-5' exonuclease activity"/>
    <property type="evidence" value="ECO:0007669"/>
    <property type="project" value="TreeGrafter"/>
</dbReference>
<keyword evidence="1" id="KW-0540">Nuclease</keyword>
<dbReference type="Gene3D" id="3.30.420.10">
    <property type="entry name" value="Ribonuclease H-like superfamily/Ribonuclease H"/>
    <property type="match status" value="1"/>
</dbReference>
<evidence type="ECO:0000256" key="4">
    <source>
        <dbReference type="SAM" id="MobiDB-lite"/>
    </source>
</evidence>
<accession>A0A6C0IEE1</accession>
<feature type="compositionally biased region" description="Basic residues" evidence="4">
    <location>
        <begin position="398"/>
        <end position="420"/>
    </location>
</feature>
<feature type="region of interest" description="Disordered" evidence="4">
    <location>
        <begin position="367"/>
        <end position="420"/>
    </location>
</feature>
<dbReference type="PANTHER" id="PTHR30231">
    <property type="entry name" value="DNA POLYMERASE III SUBUNIT EPSILON"/>
    <property type="match status" value="1"/>
</dbReference>
<evidence type="ECO:0000256" key="2">
    <source>
        <dbReference type="ARBA" id="ARBA00022801"/>
    </source>
</evidence>
<dbReference type="SMART" id="SM00479">
    <property type="entry name" value="EXOIII"/>
    <property type="match status" value="1"/>
</dbReference>
<proteinExistence type="predicted"/>
<feature type="compositionally biased region" description="Polar residues" evidence="4">
    <location>
        <begin position="375"/>
        <end position="388"/>
    </location>
</feature>
<feature type="domain" description="Exonuclease" evidence="5">
    <location>
        <begin position="6"/>
        <end position="206"/>
    </location>
</feature>
<dbReference type="AlphaFoldDB" id="A0A6C0IEE1"/>
<evidence type="ECO:0000313" key="6">
    <source>
        <dbReference type="EMBL" id="QHT91139.1"/>
    </source>
</evidence>
<dbReference type="InterPro" id="IPR012337">
    <property type="entry name" value="RNaseH-like_sf"/>
</dbReference>
<reference evidence="6" key="1">
    <citation type="journal article" date="2020" name="Nature">
        <title>Giant virus diversity and host interactions through global metagenomics.</title>
        <authorList>
            <person name="Schulz F."/>
            <person name="Roux S."/>
            <person name="Paez-Espino D."/>
            <person name="Jungbluth S."/>
            <person name="Walsh D.A."/>
            <person name="Denef V.J."/>
            <person name="McMahon K.D."/>
            <person name="Konstantinidis K.T."/>
            <person name="Eloe-Fadrosh E.A."/>
            <person name="Kyrpides N.C."/>
            <person name="Woyke T."/>
        </authorList>
    </citation>
    <scope>NUCLEOTIDE SEQUENCE</scope>
    <source>
        <strain evidence="6">GVMAG-M-3300023184-72</strain>
    </source>
</reference>